<reference evidence="3" key="1">
    <citation type="submission" date="2021-01" db="EMBL/GenBank/DDBJ databases">
        <title>Marivirga aurantiaca sp. nov., isolated from intertidal surface sediments.</title>
        <authorList>
            <person name="Zhang M."/>
        </authorList>
    </citation>
    <scope>NUCLEOTIDE SEQUENCE</scope>
    <source>
        <strain evidence="3">S37H4</strain>
    </source>
</reference>
<dbReference type="InterPro" id="IPR050190">
    <property type="entry name" value="UPF0213_domain"/>
</dbReference>
<feature type="domain" description="GIY-YIG" evidence="2">
    <location>
        <begin position="1"/>
        <end position="76"/>
    </location>
</feature>
<keyword evidence="4" id="KW-1185">Reference proteome</keyword>
<comment type="caution">
    <text evidence="3">The sequence shown here is derived from an EMBL/GenBank/DDBJ whole genome shotgun (WGS) entry which is preliminary data.</text>
</comment>
<gene>
    <name evidence="3" type="ORF">JKA74_06500</name>
</gene>
<evidence type="ECO:0000313" key="4">
    <source>
        <dbReference type="Proteomes" id="UP000611723"/>
    </source>
</evidence>
<dbReference type="PANTHER" id="PTHR34477">
    <property type="entry name" value="UPF0213 PROTEIN YHBQ"/>
    <property type="match status" value="1"/>
</dbReference>
<sequence>MSFQVYILYSKKLGQYYVGQTSDIEERLIRHNLGHGKHTRKGVPWILVWSIEVADRSEAMKLETKIKKRGAARFLKDLPS</sequence>
<dbReference type="Proteomes" id="UP000611723">
    <property type="component" value="Unassembled WGS sequence"/>
</dbReference>
<evidence type="ECO:0000313" key="3">
    <source>
        <dbReference type="EMBL" id="MBK6264680.1"/>
    </source>
</evidence>
<proteinExistence type="inferred from homology"/>
<evidence type="ECO:0000256" key="1">
    <source>
        <dbReference type="ARBA" id="ARBA00007435"/>
    </source>
</evidence>
<comment type="similarity">
    <text evidence="1">Belongs to the UPF0213 family.</text>
</comment>
<dbReference type="RefSeq" id="WP_201430353.1">
    <property type="nucleotide sequence ID" value="NZ_JAEQBW010000002.1"/>
</dbReference>
<protein>
    <submittedName>
        <fullName evidence="3">GIY-YIG nuclease family protein</fullName>
    </submittedName>
</protein>
<organism evidence="3 4">
    <name type="scientific">Marivirga aurantiaca</name>
    <dbReference type="NCBI Taxonomy" id="2802615"/>
    <lineage>
        <taxon>Bacteria</taxon>
        <taxon>Pseudomonadati</taxon>
        <taxon>Bacteroidota</taxon>
        <taxon>Cytophagia</taxon>
        <taxon>Cytophagales</taxon>
        <taxon>Marivirgaceae</taxon>
        <taxon>Marivirga</taxon>
    </lineage>
</organism>
<evidence type="ECO:0000259" key="2">
    <source>
        <dbReference type="PROSITE" id="PS50164"/>
    </source>
</evidence>
<dbReference type="PROSITE" id="PS50164">
    <property type="entry name" value="GIY_YIG"/>
    <property type="match status" value="1"/>
</dbReference>
<dbReference type="CDD" id="cd10449">
    <property type="entry name" value="GIY-YIG_SLX1_like"/>
    <property type="match status" value="1"/>
</dbReference>
<dbReference type="InterPro" id="IPR035901">
    <property type="entry name" value="GIY-YIG_endonuc_sf"/>
</dbReference>
<dbReference type="Pfam" id="PF01541">
    <property type="entry name" value="GIY-YIG"/>
    <property type="match status" value="1"/>
</dbReference>
<dbReference type="Gene3D" id="3.40.1440.10">
    <property type="entry name" value="GIY-YIG endonuclease"/>
    <property type="match status" value="1"/>
</dbReference>
<accession>A0A934WXL6</accession>
<dbReference type="InterPro" id="IPR000305">
    <property type="entry name" value="GIY-YIG_endonuc"/>
</dbReference>
<dbReference type="AlphaFoldDB" id="A0A934WXL6"/>
<dbReference type="EMBL" id="JAEQBW010000002">
    <property type="protein sequence ID" value="MBK6264680.1"/>
    <property type="molecule type" value="Genomic_DNA"/>
</dbReference>
<dbReference type="PANTHER" id="PTHR34477:SF1">
    <property type="entry name" value="UPF0213 PROTEIN YHBQ"/>
    <property type="match status" value="1"/>
</dbReference>
<dbReference type="SUPFAM" id="SSF82771">
    <property type="entry name" value="GIY-YIG endonuclease"/>
    <property type="match status" value="1"/>
</dbReference>
<name>A0A934WXL6_9BACT</name>